<dbReference type="PANTHER" id="PTHR30041:SF4">
    <property type="entry name" value="ARSENATE REDUCTASE"/>
    <property type="match status" value="1"/>
</dbReference>
<dbReference type="Proteomes" id="UP000571084">
    <property type="component" value="Unassembled WGS sequence"/>
</dbReference>
<dbReference type="AlphaFoldDB" id="A0A840RX08"/>
<accession>A0A840RX08</accession>
<dbReference type="SUPFAM" id="SSF52833">
    <property type="entry name" value="Thioredoxin-like"/>
    <property type="match status" value="1"/>
</dbReference>
<evidence type="ECO:0000256" key="1">
    <source>
        <dbReference type="ARBA" id="ARBA00007198"/>
    </source>
</evidence>
<comment type="caution">
    <text evidence="3">The sequence shown here is derived from an EMBL/GenBank/DDBJ whole genome shotgun (WGS) entry which is preliminary data.</text>
</comment>
<dbReference type="InterPro" id="IPR036249">
    <property type="entry name" value="Thioredoxin-like_sf"/>
</dbReference>
<dbReference type="EMBL" id="JACHHQ010000015">
    <property type="protein sequence ID" value="MBB5202425.1"/>
    <property type="molecule type" value="Genomic_DNA"/>
</dbReference>
<sequence length="122" mass="14382">MITIYHHSRCTVSREALTLLDQLCARENLLLEILDYHQLLLTAPILSDLQKKLGLPMREMIRYHDPKYIRLKLSKADDAGLFQAIVKHPRLLQRPIVIYQNRAIIAYPAELIEPWFYQSRTQ</sequence>
<dbReference type="Gene3D" id="3.40.30.10">
    <property type="entry name" value="Glutaredoxin"/>
    <property type="match status" value="1"/>
</dbReference>
<gene>
    <name evidence="3" type="ORF">HNR39_004289</name>
</gene>
<comment type="similarity">
    <text evidence="1 2">Belongs to the ArsC family.</text>
</comment>
<organism evidence="3 4">
    <name type="scientific">Glaciimonas immobilis</name>
    <dbReference type="NCBI Taxonomy" id="728004"/>
    <lineage>
        <taxon>Bacteria</taxon>
        <taxon>Pseudomonadati</taxon>
        <taxon>Pseudomonadota</taxon>
        <taxon>Betaproteobacteria</taxon>
        <taxon>Burkholderiales</taxon>
        <taxon>Oxalobacteraceae</taxon>
        <taxon>Glaciimonas</taxon>
    </lineage>
</organism>
<evidence type="ECO:0000313" key="4">
    <source>
        <dbReference type="Proteomes" id="UP000571084"/>
    </source>
</evidence>
<dbReference type="PROSITE" id="PS51353">
    <property type="entry name" value="ARSC"/>
    <property type="match status" value="1"/>
</dbReference>
<evidence type="ECO:0000256" key="2">
    <source>
        <dbReference type="PROSITE-ProRule" id="PRU01282"/>
    </source>
</evidence>
<dbReference type="InterPro" id="IPR006660">
    <property type="entry name" value="Arsenate_reductase-like"/>
</dbReference>
<name>A0A840RX08_9BURK</name>
<keyword evidence="4" id="KW-1185">Reference proteome</keyword>
<proteinExistence type="inferred from homology"/>
<dbReference type="RefSeq" id="WP_168057332.1">
    <property type="nucleotide sequence ID" value="NZ_JAAOZT010000018.1"/>
</dbReference>
<reference evidence="3 4" key="1">
    <citation type="submission" date="2020-08" db="EMBL/GenBank/DDBJ databases">
        <title>Genomic Encyclopedia of Type Strains, Phase IV (KMG-IV): sequencing the most valuable type-strain genomes for metagenomic binning, comparative biology and taxonomic classification.</title>
        <authorList>
            <person name="Goeker M."/>
        </authorList>
    </citation>
    <scope>NUCLEOTIDE SEQUENCE [LARGE SCALE GENOMIC DNA]</scope>
    <source>
        <strain evidence="3 4">DSM 23240</strain>
    </source>
</reference>
<evidence type="ECO:0000313" key="3">
    <source>
        <dbReference type="EMBL" id="MBB5202425.1"/>
    </source>
</evidence>
<protein>
    <submittedName>
        <fullName evidence="3">Arsenate reductase</fullName>
        <ecNumber evidence="3">1.20.4.1</ecNumber>
    </submittedName>
</protein>
<dbReference type="PANTHER" id="PTHR30041">
    <property type="entry name" value="ARSENATE REDUCTASE"/>
    <property type="match status" value="1"/>
</dbReference>
<keyword evidence="3" id="KW-0560">Oxidoreductase</keyword>
<dbReference type="Pfam" id="PF03960">
    <property type="entry name" value="ArsC"/>
    <property type="match status" value="1"/>
</dbReference>
<dbReference type="GO" id="GO:0008794">
    <property type="term" value="F:arsenate reductase (glutaredoxin) activity"/>
    <property type="evidence" value="ECO:0007669"/>
    <property type="project" value="UniProtKB-EC"/>
</dbReference>
<dbReference type="EC" id="1.20.4.1" evidence="3"/>